<dbReference type="Pfam" id="PF00528">
    <property type="entry name" value="BPD_transp_1"/>
    <property type="match status" value="1"/>
</dbReference>
<reference evidence="9" key="1">
    <citation type="journal article" date="2020" name="mSystems">
        <title>Genome- and Community-Level Interaction Insights into Carbon Utilization and Element Cycling Functions of Hydrothermarchaeota in Hydrothermal Sediment.</title>
        <authorList>
            <person name="Zhou Z."/>
            <person name="Liu Y."/>
            <person name="Xu W."/>
            <person name="Pan J."/>
            <person name="Luo Z.H."/>
            <person name="Li M."/>
        </authorList>
    </citation>
    <scope>NUCLEOTIDE SEQUENCE [LARGE SCALE GENOMIC DNA]</scope>
    <source>
        <strain evidence="9">SpSt-613</strain>
    </source>
</reference>
<feature type="transmembrane region" description="Helical" evidence="7">
    <location>
        <begin position="104"/>
        <end position="129"/>
    </location>
</feature>
<name>A0A7C4I1D2_CALS0</name>
<evidence type="ECO:0000313" key="9">
    <source>
        <dbReference type="EMBL" id="HGN90550.1"/>
    </source>
</evidence>
<dbReference type="PROSITE" id="PS50928">
    <property type="entry name" value="ABC_TM1"/>
    <property type="match status" value="1"/>
</dbReference>
<evidence type="ECO:0000256" key="4">
    <source>
        <dbReference type="ARBA" id="ARBA00022692"/>
    </source>
</evidence>
<feature type="domain" description="ABC transmembrane type-1" evidence="8">
    <location>
        <begin position="54"/>
        <end position="236"/>
    </location>
</feature>
<dbReference type="SUPFAM" id="SSF161098">
    <property type="entry name" value="MetI-like"/>
    <property type="match status" value="1"/>
</dbReference>
<dbReference type="EMBL" id="DTAD01000059">
    <property type="protein sequence ID" value="HGN90550.1"/>
    <property type="molecule type" value="Genomic_DNA"/>
</dbReference>
<keyword evidence="5 7" id="KW-1133">Transmembrane helix</keyword>
<evidence type="ECO:0000256" key="2">
    <source>
        <dbReference type="ARBA" id="ARBA00022448"/>
    </source>
</evidence>
<dbReference type="InterPro" id="IPR035906">
    <property type="entry name" value="MetI-like_sf"/>
</dbReference>
<keyword evidence="3" id="KW-1003">Cell membrane</keyword>
<comment type="caution">
    <text evidence="9">The sequence shown here is derived from an EMBL/GenBank/DDBJ whole genome shotgun (WGS) entry which is preliminary data.</text>
</comment>
<comment type="similarity">
    <text evidence="7">Belongs to the binding-protein-dependent transport system permease family.</text>
</comment>
<dbReference type="GO" id="GO:0015416">
    <property type="term" value="F:ABC-type phosphonate transporter activity"/>
    <property type="evidence" value="ECO:0007669"/>
    <property type="project" value="InterPro"/>
</dbReference>
<feature type="transmembrane region" description="Helical" evidence="7">
    <location>
        <begin position="192"/>
        <end position="210"/>
    </location>
</feature>
<dbReference type="PANTHER" id="PTHR30043:SF1">
    <property type="entry name" value="ABC TRANSPORT SYSTEM PERMEASE PROTEIN P69"/>
    <property type="match status" value="1"/>
</dbReference>
<evidence type="ECO:0000256" key="6">
    <source>
        <dbReference type="ARBA" id="ARBA00023136"/>
    </source>
</evidence>
<evidence type="ECO:0000259" key="8">
    <source>
        <dbReference type="PROSITE" id="PS50928"/>
    </source>
</evidence>
<dbReference type="CDD" id="cd06261">
    <property type="entry name" value="TM_PBP2"/>
    <property type="match status" value="1"/>
</dbReference>
<dbReference type="PANTHER" id="PTHR30043">
    <property type="entry name" value="PHOSPHONATES TRANSPORT SYSTEM PERMEASE PROTEIN"/>
    <property type="match status" value="1"/>
</dbReference>
<dbReference type="Gene3D" id="1.10.3720.10">
    <property type="entry name" value="MetI-like"/>
    <property type="match status" value="1"/>
</dbReference>
<comment type="subcellular location">
    <subcellularLocation>
        <location evidence="1 7">Cell membrane</location>
        <topology evidence="1 7">Multi-pass membrane protein</topology>
    </subcellularLocation>
</comment>
<feature type="transmembrane region" description="Helical" evidence="7">
    <location>
        <begin position="60"/>
        <end position="84"/>
    </location>
</feature>
<feature type="transmembrane region" description="Helical" evidence="7">
    <location>
        <begin position="216"/>
        <end position="239"/>
    </location>
</feature>
<keyword evidence="4 7" id="KW-0812">Transmembrane</keyword>
<organism evidence="9">
    <name type="scientific">Caldiarchaeum subterraneum</name>
    <dbReference type="NCBI Taxonomy" id="311458"/>
    <lineage>
        <taxon>Archaea</taxon>
        <taxon>Nitrososphaerota</taxon>
        <taxon>Candidatus Caldarchaeales</taxon>
        <taxon>Candidatus Caldarchaeaceae</taxon>
        <taxon>Candidatus Caldarchaeum</taxon>
    </lineage>
</organism>
<sequence length="252" mass="27416">MTTLLTVAGFVYSASRLGLTDFNRLSKGVFNLGSLLAEMVPPNPEVAAEAATALAETIQIAFVGTVLGFVFALPISALAMRNIFPQTLTTVVRAFFGFMRTIPVLFWAVFFVIAVGLGPLAGTLAIAVYTFGYLSKIYYEAFEATDPEILDAIRVTKAPRILILRHAIIPESMNTIISQLLFMFEYNIRSSTVLGFVGAGGIGLLMISYIESLQYSSLTTALLFTLSTVVAIDLLSGYLRKQFIPGFIQKPK</sequence>
<evidence type="ECO:0000256" key="7">
    <source>
        <dbReference type="RuleBase" id="RU363032"/>
    </source>
</evidence>
<accession>A0A7C4I1D2</accession>
<keyword evidence="2 7" id="KW-0813">Transport</keyword>
<dbReference type="InterPro" id="IPR000515">
    <property type="entry name" value="MetI-like"/>
</dbReference>
<evidence type="ECO:0000256" key="1">
    <source>
        <dbReference type="ARBA" id="ARBA00004651"/>
    </source>
</evidence>
<keyword evidence="6 7" id="KW-0472">Membrane</keyword>
<evidence type="ECO:0000256" key="3">
    <source>
        <dbReference type="ARBA" id="ARBA00022475"/>
    </source>
</evidence>
<protein>
    <submittedName>
        <fullName evidence="9">Phosphonate ABC transporter, permease protein PhnE</fullName>
    </submittedName>
</protein>
<dbReference type="GO" id="GO:0005886">
    <property type="term" value="C:plasma membrane"/>
    <property type="evidence" value="ECO:0007669"/>
    <property type="project" value="UniProtKB-SubCell"/>
</dbReference>
<dbReference type="NCBIfam" id="TIGR01097">
    <property type="entry name" value="PhnE"/>
    <property type="match status" value="1"/>
</dbReference>
<proteinExistence type="inferred from homology"/>
<dbReference type="AlphaFoldDB" id="A0A7C4I1D2"/>
<gene>
    <name evidence="9" type="primary">phnE</name>
    <name evidence="9" type="ORF">ENT82_05420</name>
</gene>
<evidence type="ECO:0000256" key="5">
    <source>
        <dbReference type="ARBA" id="ARBA00022989"/>
    </source>
</evidence>
<dbReference type="InterPro" id="IPR005769">
    <property type="entry name" value="PhnE/PtxC"/>
</dbReference>